<feature type="transmembrane region" description="Helical" evidence="5">
    <location>
        <begin position="204"/>
        <end position="224"/>
    </location>
</feature>
<feature type="transmembrane region" description="Helical" evidence="5">
    <location>
        <begin position="141"/>
        <end position="158"/>
    </location>
</feature>
<evidence type="ECO:0000256" key="5">
    <source>
        <dbReference type="SAM" id="Phobius"/>
    </source>
</evidence>
<feature type="transmembrane region" description="Helical" evidence="5">
    <location>
        <begin position="256"/>
        <end position="277"/>
    </location>
</feature>
<evidence type="ECO:0000256" key="4">
    <source>
        <dbReference type="ARBA" id="ARBA00023136"/>
    </source>
</evidence>
<keyword evidence="4 5" id="KW-0472">Membrane</keyword>
<dbReference type="PANTHER" id="PTHR23508:SF10">
    <property type="entry name" value="CARBOXYLIC ACID TRANSPORTER PROTEIN HOMOLOG"/>
    <property type="match status" value="1"/>
</dbReference>
<dbReference type="Gene3D" id="1.20.1250.20">
    <property type="entry name" value="MFS general substrate transporter like domains"/>
    <property type="match status" value="1"/>
</dbReference>
<dbReference type="InterPro" id="IPR036259">
    <property type="entry name" value="MFS_trans_sf"/>
</dbReference>
<feature type="transmembrane region" description="Helical" evidence="5">
    <location>
        <begin position="330"/>
        <end position="350"/>
    </location>
</feature>
<gene>
    <name evidence="7" type="ORF">L0M17_01495</name>
</gene>
<evidence type="ECO:0000256" key="3">
    <source>
        <dbReference type="ARBA" id="ARBA00022989"/>
    </source>
</evidence>
<proteinExistence type="predicted"/>
<keyword evidence="3 5" id="KW-1133">Transmembrane helix</keyword>
<dbReference type="InterPro" id="IPR011701">
    <property type="entry name" value="MFS"/>
</dbReference>
<dbReference type="PANTHER" id="PTHR23508">
    <property type="entry name" value="CARBOXYLIC ACID TRANSPORTER PROTEIN HOMOLOG"/>
    <property type="match status" value="1"/>
</dbReference>
<feature type="transmembrane region" description="Helical" evidence="5">
    <location>
        <begin position="179"/>
        <end position="198"/>
    </location>
</feature>
<dbReference type="Proteomes" id="UP001202922">
    <property type="component" value="Unassembled WGS sequence"/>
</dbReference>
<dbReference type="Pfam" id="PF07690">
    <property type="entry name" value="MFS_1"/>
    <property type="match status" value="1"/>
</dbReference>
<sequence length="459" mass="48925">MEPGASASATAGRDLNDEEVHVTHIIKPPAKAGMAALYSRREVRLILAFALLGTLFDGAELNLIGYPLVYISGSLHVDTIALITVTTVQGFASILGGFVFGTLGDTLGRRRTFAISVLAFGLAAILGGLSVNYAMFMATRLLAGIGMGGLFGLSFSMFTECWKTGRRGTMGGIIQAMYFGGEILTEGMIFLFLTLLGHDLGWRAGYIAIGAVSTVIGVASLKLLPESKQWLSYQQHLKEGTLPKEIRRTKVPVIDIFKPQFVFGTVLFMVLSTAMFLTTNSVGAYLSTYLLKVQKLSLNTVSLIVLLGYIATIIAYTLTGIVSDALRRKYAFTLACVLGTVGFVWFLALLATHSAHIGADFWAWPTFWALMLCAGAAGGFGVLGVWMSEYFPTRIRSTGSSASYYVGRGLGAGVFPLFALAIAGTVPFALALGIIGPAAGLLFSLIAPDRTGRTIADLE</sequence>
<protein>
    <submittedName>
        <fullName evidence="7">MFS transporter</fullName>
    </submittedName>
</protein>
<evidence type="ECO:0000256" key="2">
    <source>
        <dbReference type="ARBA" id="ARBA00022692"/>
    </source>
</evidence>
<reference evidence="7 8" key="1">
    <citation type="submission" date="2022-03" db="EMBL/GenBank/DDBJ databases">
        <title>Sinomonas sp. isolated from a soil.</title>
        <authorList>
            <person name="Han J."/>
            <person name="Kim D.-U."/>
        </authorList>
    </citation>
    <scope>NUCLEOTIDE SEQUENCE [LARGE SCALE GENOMIC DNA]</scope>
    <source>
        <strain evidence="7 8">5-5</strain>
    </source>
</reference>
<feature type="domain" description="Major facilitator superfamily (MFS) profile" evidence="6">
    <location>
        <begin position="46"/>
        <end position="451"/>
    </location>
</feature>
<feature type="transmembrane region" description="Helical" evidence="5">
    <location>
        <begin position="45"/>
        <end position="68"/>
    </location>
</feature>
<keyword evidence="8" id="KW-1185">Reference proteome</keyword>
<feature type="transmembrane region" description="Helical" evidence="5">
    <location>
        <begin position="428"/>
        <end position="447"/>
    </location>
</feature>
<accession>A0ABS9TWC5</accession>
<comment type="caution">
    <text evidence="7">The sequence shown here is derived from an EMBL/GenBank/DDBJ whole genome shotgun (WGS) entry which is preliminary data.</text>
</comment>
<dbReference type="EMBL" id="JAKZBV010000001">
    <property type="protein sequence ID" value="MCH6468671.1"/>
    <property type="molecule type" value="Genomic_DNA"/>
</dbReference>
<evidence type="ECO:0000313" key="8">
    <source>
        <dbReference type="Proteomes" id="UP001202922"/>
    </source>
</evidence>
<evidence type="ECO:0000313" key="7">
    <source>
        <dbReference type="EMBL" id="MCH6468671.1"/>
    </source>
</evidence>
<dbReference type="SUPFAM" id="SSF103473">
    <property type="entry name" value="MFS general substrate transporter"/>
    <property type="match status" value="1"/>
</dbReference>
<name>A0ABS9TWC5_9MICC</name>
<dbReference type="RefSeq" id="WP_241050587.1">
    <property type="nucleotide sequence ID" value="NZ_JAKZBV010000001.1"/>
</dbReference>
<feature type="transmembrane region" description="Helical" evidence="5">
    <location>
        <begin position="362"/>
        <end position="385"/>
    </location>
</feature>
<keyword evidence="2 5" id="KW-0812">Transmembrane</keyword>
<dbReference type="PROSITE" id="PS50850">
    <property type="entry name" value="MFS"/>
    <property type="match status" value="1"/>
</dbReference>
<dbReference type="CDD" id="cd17316">
    <property type="entry name" value="MFS_SV2_like"/>
    <property type="match status" value="1"/>
</dbReference>
<feature type="transmembrane region" description="Helical" evidence="5">
    <location>
        <begin position="405"/>
        <end position="422"/>
    </location>
</feature>
<feature type="transmembrane region" description="Helical" evidence="5">
    <location>
        <begin position="113"/>
        <end position="135"/>
    </location>
</feature>
<comment type="subcellular location">
    <subcellularLocation>
        <location evidence="1">Cell membrane</location>
        <topology evidence="1">Multi-pass membrane protein</topology>
    </subcellularLocation>
</comment>
<evidence type="ECO:0000256" key="1">
    <source>
        <dbReference type="ARBA" id="ARBA00004651"/>
    </source>
</evidence>
<dbReference type="InterPro" id="IPR020846">
    <property type="entry name" value="MFS_dom"/>
</dbReference>
<evidence type="ECO:0000259" key="6">
    <source>
        <dbReference type="PROSITE" id="PS50850"/>
    </source>
</evidence>
<feature type="transmembrane region" description="Helical" evidence="5">
    <location>
        <begin position="80"/>
        <end position="101"/>
    </location>
</feature>
<organism evidence="7 8">
    <name type="scientific">Sinomonas terrae</name>
    <dbReference type="NCBI Taxonomy" id="2908838"/>
    <lineage>
        <taxon>Bacteria</taxon>
        <taxon>Bacillati</taxon>
        <taxon>Actinomycetota</taxon>
        <taxon>Actinomycetes</taxon>
        <taxon>Micrococcales</taxon>
        <taxon>Micrococcaceae</taxon>
        <taxon>Sinomonas</taxon>
    </lineage>
</organism>
<feature type="transmembrane region" description="Helical" evidence="5">
    <location>
        <begin position="297"/>
        <end position="318"/>
    </location>
</feature>